<sequence>MAVRALAFKWIRILYRCWTSRTPYNETTYLKALERRGSNLVPQQIT</sequence>
<accession>X1BUS0</accession>
<evidence type="ECO:0000313" key="1">
    <source>
        <dbReference type="EMBL" id="GAG87928.1"/>
    </source>
</evidence>
<proteinExistence type="predicted"/>
<reference evidence="1" key="1">
    <citation type="journal article" date="2014" name="Front. Microbiol.">
        <title>High frequency of phylogenetically diverse reductive dehalogenase-homologous genes in deep subseafloor sedimentary metagenomes.</title>
        <authorList>
            <person name="Kawai M."/>
            <person name="Futagami T."/>
            <person name="Toyoda A."/>
            <person name="Takaki Y."/>
            <person name="Nishi S."/>
            <person name="Hori S."/>
            <person name="Arai W."/>
            <person name="Tsubouchi T."/>
            <person name="Morono Y."/>
            <person name="Uchiyama I."/>
            <person name="Ito T."/>
            <person name="Fujiyama A."/>
            <person name="Inagaki F."/>
            <person name="Takami H."/>
        </authorList>
    </citation>
    <scope>NUCLEOTIDE SEQUENCE</scope>
    <source>
        <strain evidence="1">Expedition CK06-06</strain>
    </source>
</reference>
<gene>
    <name evidence="1" type="ORF">S01H4_30442</name>
</gene>
<name>X1BUS0_9ZZZZ</name>
<dbReference type="AlphaFoldDB" id="X1BUS0"/>
<organism evidence="1">
    <name type="scientific">marine sediment metagenome</name>
    <dbReference type="NCBI Taxonomy" id="412755"/>
    <lineage>
        <taxon>unclassified sequences</taxon>
        <taxon>metagenomes</taxon>
        <taxon>ecological metagenomes</taxon>
    </lineage>
</organism>
<comment type="caution">
    <text evidence="1">The sequence shown here is derived from an EMBL/GenBank/DDBJ whole genome shotgun (WGS) entry which is preliminary data.</text>
</comment>
<dbReference type="EMBL" id="BART01015713">
    <property type="protein sequence ID" value="GAG87928.1"/>
    <property type="molecule type" value="Genomic_DNA"/>
</dbReference>
<evidence type="ECO:0008006" key="2">
    <source>
        <dbReference type="Google" id="ProtNLM"/>
    </source>
</evidence>
<protein>
    <recommendedName>
        <fullName evidence="2">Transposase</fullName>
    </recommendedName>
</protein>